<evidence type="ECO:0000256" key="6">
    <source>
        <dbReference type="ARBA" id="ARBA00023277"/>
    </source>
</evidence>
<dbReference type="GO" id="GO:0008422">
    <property type="term" value="F:beta-glucosidase activity"/>
    <property type="evidence" value="ECO:0007669"/>
    <property type="project" value="UniProtKB-EC"/>
</dbReference>
<sequence>MKQGFLWGVAAASYQIEGAAHEGNRGPSIWDTFSHTPGKVLNGDTGDVAIDHYHRIEEDVKLMVELGVNVYRFSIAWPRLFPQNSQSIEQQGVDFYNKLIDTLVAHNIEPVATLYHWDLPQYLEDKGGWASRDIVYAFEHYAKTCTELFGDRVNKWITLNEPWCTSFLGYYLGIHAPGIKNAASAVAAAHHTALAHAYGTRAIKAVAPNAQVGITVNMTNLRTDSDDPETKLNWQLVDANQNRWWIDAFTSGKYPEVLVKEYGVLLSQVFQEGDEKLLKVDNDFLGVNYYCDGFVGKARITDRPMNVHSPYPINRTANMDLPETEFVSRTDFNWPITPEGLGNLVLRINRDWSEIKSILITENGAAFNDGPNEHGEIEDHRRVDYIHSHLESLRHAIDLGAPVDGYFAWSLWDNYEWAEGYSKRFGIVYVDFDTLKRTPKLSFKMYQKYIAQTRLALNS</sequence>
<evidence type="ECO:0000256" key="1">
    <source>
        <dbReference type="ARBA" id="ARBA00000448"/>
    </source>
</evidence>
<comment type="catalytic activity">
    <reaction evidence="1">
        <text>Hydrolysis of terminal, non-reducing beta-D-glucosyl residues with release of beta-D-glucose.</text>
        <dbReference type="EC" id="3.2.1.21"/>
    </reaction>
</comment>
<accession>A0A6J7ER08</accession>
<dbReference type="InterPro" id="IPR017736">
    <property type="entry name" value="Glyco_hydro_1_beta-glucosidase"/>
</dbReference>
<dbReference type="EC" id="3.2.1.21" evidence="3"/>
<dbReference type="NCBIfam" id="TIGR03356">
    <property type="entry name" value="BGL"/>
    <property type="match status" value="1"/>
</dbReference>
<evidence type="ECO:0000256" key="7">
    <source>
        <dbReference type="ARBA" id="ARBA00023295"/>
    </source>
</evidence>
<dbReference type="InterPro" id="IPR018120">
    <property type="entry name" value="Glyco_hydro_1_AS"/>
</dbReference>
<dbReference type="Pfam" id="PF00232">
    <property type="entry name" value="Glyco_hydro_1"/>
    <property type="match status" value="1"/>
</dbReference>
<evidence type="ECO:0000256" key="5">
    <source>
        <dbReference type="ARBA" id="ARBA00023001"/>
    </source>
</evidence>
<dbReference type="GO" id="GO:0030245">
    <property type="term" value="P:cellulose catabolic process"/>
    <property type="evidence" value="ECO:0007669"/>
    <property type="project" value="UniProtKB-KW"/>
</dbReference>
<dbReference type="InterPro" id="IPR033132">
    <property type="entry name" value="GH_1_N_CS"/>
</dbReference>
<dbReference type="PANTHER" id="PTHR10353">
    <property type="entry name" value="GLYCOSYL HYDROLASE"/>
    <property type="match status" value="1"/>
</dbReference>
<evidence type="ECO:0000256" key="4">
    <source>
        <dbReference type="ARBA" id="ARBA00022801"/>
    </source>
</evidence>
<dbReference type="SUPFAM" id="SSF51445">
    <property type="entry name" value="(Trans)glycosidases"/>
    <property type="match status" value="1"/>
</dbReference>
<evidence type="ECO:0000256" key="3">
    <source>
        <dbReference type="ARBA" id="ARBA00012744"/>
    </source>
</evidence>
<comment type="similarity">
    <text evidence="2">Belongs to the glycosyl hydrolase 1 family.</text>
</comment>
<dbReference type="PANTHER" id="PTHR10353:SF36">
    <property type="entry name" value="LP05116P"/>
    <property type="match status" value="1"/>
</dbReference>
<dbReference type="GO" id="GO:0005829">
    <property type="term" value="C:cytosol"/>
    <property type="evidence" value="ECO:0007669"/>
    <property type="project" value="TreeGrafter"/>
</dbReference>
<keyword evidence="8" id="KW-0624">Polysaccharide degradation</keyword>
<dbReference type="PROSITE" id="PS00653">
    <property type="entry name" value="GLYCOSYL_HYDROL_F1_2"/>
    <property type="match status" value="1"/>
</dbReference>
<evidence type="ECO:0000256" key="8">
    <source>
        <dbReference type="ARBA" id="ARBA00023326"/>
    </source>
</evidence>
<keyword evidence="7" id="KW-0326">Glycosidase</keyword>
<dbReference type="AlphaFoldDB" id="A0A6J7ER08"/>
<evidence type="ECO:0000256" key="2">
    <source>
        <dbReference type="ARBA" id="ARBA00010838"/>
    </source>
</evidence>
<organism evidence="9">
    <name type="scientific">freshwater metagenome</name>
    <dbReference type="NCBI Taxonomy" id="449393"/>
    <lineage>
        <taxon>unclassified sequences</taxon>
        <taxon>metagenomes</taxon>
        <taxon>ecological metagenomes</taxon>
    </lineage>
</organism>
<dbReference type="EMBL" id="CAFBLZ010000023">
    <property type="protein sequence ID" value="CAB4884098.1"/>
    <property type="molecule type" value="Genomic_DNA"/>
</dbReference>
<dbReference type="PROSITE" id="PS00572">
    <property type="entry name" value="GLYCOSYL_HYDROL_F1_1"/>
    <property type="match status" value="1"/>
</dbReference>
<gene>
    <name evidence="9" type="ORF">UFOPK3482_00416</name>
</gene>
<keyword evidence="4" id="KW-0378">Hydrolase</keyword>
<evidence type="ECO:0000313" key="9">
    <source>
        <dbReference type="EMBL" id="CAB4884098.1"/>
    </source>
</evidence>
<dbReference type="InterPro" id="IPR017853">
    <property type="entry name" value="GH"/>
</dbReference>
<dbReference type="InterPro" id="IPR001360">
    <property type="entry name" value="Glyco_hydro_1"/>
</dbReference>
<dbReference type="Gene3D" id="3.20.20.80">
    <property type="entry name" value="Glycosidases"/>
    <property type="match status" value="1"/>
</dbReference>
<name>A0A6J7ER08_9ZZZZ</name>
<reference evidence="9" key="1">
    <citation type="submission" date="2020-05" db="EMBL/GenBank/DDBJ databases">
        <authorList>
            <person name="Chiriac C."/>
            <person name="Salcher M."/>
            <person name="Ghai R."/>
            <person name="Kavagutti S V."/>
        </authorList>
    </citation>
    <scope>NUCLEOTIDE SEQUENCE</scope>
</reference>
<dbReference type="FunFam" id="3.20.20.80:FF:000004">
    <property type="entry name" value="Beta-glucosidase 6-phospho-beta-glucosidase"/>
    <property type="match status" value="1"/>
</dbReference>
<proteinExistence type="inferred from homology"/>
<dbReference type="PRINTS" id="PR00131">
    <property type="entry name" value="GLHYDRLASE1"/>
</dbReference>
<protein>
    <recommendedName>
        <fullName evidence="3">beta-glucosidase</fullName>
        <ecNumber evidence="3">3.2.1.21</ecNumber>
    </recommendedName>
</protein>
<keyword evidence="6" id="KW-0119">Carbohydrate metabolism</keyword>
<keyword evidence="5" id="KW-0136">Cellulose degradation</keyword>